<evidence type="ECO:0000313" key="3">
    <source>
        <dbReference type="EMBL" id="TCC39188.1"/>
    </source>
</evidence>
<keyword evidence="4" id="KW-1185">Reference proteome</keyword>
<feature type="chain" id="PRO_5020935716" evidence="1">
    <location>
        <begin position="31"/>
        <end position="430"/>
    </location>
</feature>
<dbReference type="CDD" id="cd01830">
    <property type="entry name" value="XynE_like"/>
    <property type="match status" value="1"/>
</dbReference>
<keyword evidence="1" id="KW-0732">Signal</keyword>
<feature type="signal peptide" evidence="1">
    <location>
        <begin position="1"/>
        <end position="30"/>
    </location>
</feature>
<accession>A0A4R0J4Z3</accession>
<protein>
    <submittedName>
        <fullName evidence="3">SGNH/GDSL hydrolase family protein</fullName>
    </submittedName>
</protein>
<comment type="caution">
    <text evidence="3">The sequence shown here is derived from an EMBL/GenBank/DDBJ whole genome shotgun (WGS) entry which is preliminary data.</text>
</comment>
<dbReference type="AlphaFoldDB" id="A0A4R0J4Z3"/>
<sequence>MHISRHISSSWRTVAVTAALTLAGSTLAGASYGGDRDSEWVGTWATAVTHGNATGSTNLGLTDQSVRLVVRPTVGGSKIRIRLSNIYGEKTVTVGAATVAKSNKATPELSDIDPNTLRTLTFGGSGSASMVTGSELLSDPVNLRLGTLDDLVVSLYFPENTGPTTFHGSSIQDNFVGPSNLVTQPGGAAYTLTRRCCWFFLSGVDVQTDDSDGSIVVLGDSITDGTNSTPNANNRWPDQLAERLAANAGHKSFPSVLNAGLAGSRLNHEGSEPSDNGAFPGFNEVGVNALARLNEDVFAQTGVRTVITELGVNDIWMSDDSAAEIIGALRQVNAQVKERGLRSLVSTITPFEGLSGTDSWTPAKEATRQAVNSYLRSSHEFDGVLDFDKVVRDPAHPSQLNPALDSGDHIHPNEAGCQAMAVSVPLNLVR</sequence>
<evidence type="ECO:0000259" key="2">
    <source>
        <dbReference type="Pfam" id="PF13472"/>
    </source>
</evidence>
<dbReference type="SUPFAM" id="SSF52266">
    <property type="entry name" value="SGNH hydrolase"/>
    <property type="match status" value="1"/>
</dbReference>
<dbReference type="PANTHER" id="PTHR43784">
    <property type="entry name" value="GDSL-LIKE LIPASE/ACYLHYDROLASE, PUTATIVE (AFU_ORTHOLOGUE AFUA_2G00820)-RELATED"/>
    <property type="match status" value="1"/>
</dbReference>
<evidence type="ECO:0000313" key="4">
    <source>
        <dbReference type="Proteomes" id="UP000293342"/>
    </source>
</evidence>
<gene>
    <name evidence="3" type="ORF">E0H75_40115</name>
</gene>
<proteinExistence type="predicted"/>
<dbReference type="InterPro" id="IPR053140">
    <property type="entry name" value="GDSL_Rv0518-like"/>
</dbReference>
<dbReference type="RefSeq" id="WP_131518967.1">
    <property type="nucleotide sequence ID" value="NZ_SJKD01000014.1"/>
</dbReference>
<dbReference type="PANTHER" id="PTHR43784:SF2">
    <property type="entry name" value="GDSL-LIKE LIPASE_ACYLHYDROLASE, PUTATIVE (AFU_ORTHOLOGUE AFUA_2G00820)-RELATED"/>
    <property type="match status" value="1"/>
</dbReference>
<reference evidence="3 4" key="1">
    <citation type="submission" date="2019-02" db="EMBL/GenBank/DDBJ databases">
        <title>Kribbella capetownensis sp. nov. and Kribbella speibonae sp. nov., isolated from soil.</title>
        <authorList>
            <person name="Curtis S.M."/>
            <person name="Norton I."/>
            <person name="Everest G.J."/>
            <person name="Meyers P.R."/>
        </authorList>
    </citation>
    <scope>NUCLEOTIDE SEQUENCE [LARGE SCALE GENOMIC DNA]</scope>
    <source>
        <strain evidence="3 4">YM53</strain>
    </source>
</reference>
<dbReference type="Proteomes" id="UP000293342">
    <property type="component" value="Unassembled WGS sequence"/>
</dbReference>
<dbReference type="InterPro" id="IPR036514">
    <property type="entry name" value="SGNH_hydro_sf"/>
</dbReference>
<dbReference type="Gene3D" id="3.40.50.1110">
    <property type="entry name" value="SGNH hydrolase"/>
    <property type="match status" value="1"/>
</dbReference>
<feature type="domain" description="SGNH hydrolase-type esterase" evidence="2">
    <location>
        <begin position="217"/>
        <end position="418"/>
    </location>
</feature>
<dbReference type="InterPro" id="IPR013830">
    <property type="entry name" value="SGNH_hydro"/>
</dbReference>
<evidence type="ECO:0000256" key="1">
    <source>
        <dbReference type="SAM" id="SignalP"/>
    </source>
</evidence>
<dbReference type="Pfam" id="PF13472">
    <property type="entry name" value="Lipase_GDSL_2"/>
    <property type="match status" value="1"/>
</dbReference>
<name>A0A4R0J4Z3_9ACTN</name>
<organism evidence="3 4">
    <name type="scientific">Kribbella capetownensis</name>
    <dbReference type="NCBI Taxonomy" id="1572659"/>
    <lineage>
        <taxon>Bacteria</taxon>
        <taxon>Bacillati</taxon>
        <taxon>Actinomycetota</taxon>
        <taxon>Actinomycetes</taxon>
        <taxon>Propionibacteriales</taxon>
        <taxon>Kribbellaceae</taxon>
        <taxon>Kribbella</taxon>
    </lineage>
</organism>
<keyword evidence="3" id="KW-0378">Hydrolase</keyword>
<dbReference type="OrthoDB" id="1828825at2"/>
<dbReference type="EMBL" id="SJKD01000014">
    <property type="protein sequence ID" value="TCC39188.1"/>
    <property type="molecule type" value="Genomic_DNA"/>
</dbReference>
<dbReference type="GO" id="GO:0016787">
    <property type="term" value="F:hydrolase activity"/>
    <property type="evidence" value="ECO:0007669"/>
    <property type="project" value="UniProtKB-KW"/>
</dbReference>